<dbReference type="GO" id="GO:0005737">
    <property type="term" value="C:cytoplasm"/>
    <property type="evidence" value="ECO:0007669"/>
    <property type="project" value="UniProtKB-ARBA"/>
</dbReference>
<dbReference type="GO" id="GO:0015979">
    <property type="term" value="P:photosynthesis"/>
    <property type="evidence" value="ECO:0007669"/>
    <property type="project" value="UniProtKB-KW"/>
</dbReference>
<evidence type="ECO:0000256" key="8">
    <source>
        <dbReference type="ARBA" id="ARBA00023276"/>
    </source>
</evidence>
<dbReference type="PANTHER" id="PTHR35325:SF1">
    <property type="entry name" value="PHOTOSYSTEM II REACTION CENTER PROTEIN K"/>
    <property type="match status" value="1"/>
</dbReference>
<keyword evidence="5 9" id="KW-1133">Transmembrane helix</keyword>
<protein>
    <recommendedName>
        <fullName evidence="12">Photosystem II protein K</fullName>
    </recommendedName>
</protein>
<dbReference type="GO" id="GO:0009539">
    <property type="term" value="C:photosystem II reaction center"/>
    <property type="evidence" value="ECO:0007669"/>
    <property type="project" value="InterPro"/>
</dbReference>
<evidence type="ECO:0000256" key="6">
    <source>
        <dbReference type="ARBA" id="ARBA00023078"/>
    </source>
</evidence>
<evidence type="ECO:0000313" key="11">
    <source>
        <dbReference type="Proteomes" id="UP000607653"/>
    </source>
</evidence>
<evidence type="ECO:0000256" key="7">
    <source>
        <dbReference type="ARBA" id="ARBA00023136"/>
    </source>
</evidence>
<evidence type="ECO:0008006" key="12">
    <source>
        <dbReference type="Google" id="ProtNLM"/>
    </source>
</evidence>
<keyword evidence="2" id="KW-0674">Reaction center</keyword>
<keyword evidence="6" id="KW-0793">Thylakoid</keyword>
<dbReference type="AlphaFoldDB" id="A0A822ZSY8"/>
<dbReference type="SUPFAM" id="SSF161037">
    <property type="entry name" value="Photosystem II reaction center protein K, PsbK"/>
    <property type="match status" value="1"/>
</dbReference>
<evidence type="ECO:0000256" key="2">
    <source>
        <dbReference type="ARBA" id="ARBA00022469"/>
    </source>
</evidence>
<dbReference type="Proteomes" id="UP000607653">
    <property type="component" value="Unassembled WGS sequence"/>
</dbReference>
<keyword evidence="4 9" id="KW-0812">Transmembrane</keyword>
<organism evidence="10 11">
    <name type="scientific">Nelumbo nucifera</name>
    <name type="common">Sacred lotus</name>
    <dbReference type="NCBI Taxonomy" id="4432"/>
    <lineage>
        <taxon>Eukaryota</taxon>
        <taxon>Viridiplantae</taxon>
        <taxon>Streptophyta</taxon>
        <taxon>Embryophyta</taxon>
        <taxon>Tracheophyta</taxon>
        <taxon>Spermatophyta</taxon>
        <taxon>Magnoliopsida</taxon>
        <taxon>Proteales</taxon>
        <taxon>Nelumbonaceae</taxon>
        <taxon>Nelumbo</taxon>
    </lineage>
</organism>
<keyword evidence="11" id="KW-1185">Reference proteome</keyword>
<feature type="transmembrane region" description="Helical" evidence="9">
    <location>
        <begin position="7"/>
        <end position="26"/>
    </location>
</feature>
<keyword evidence="7 9" id="KW-0472">Membrane</keyword>
<evidence type="ECO:0000313" key="10">
    <source>
        <dbReference type="EMBL" id="DAD44978.1"/>
    </source>
</evidence>
<proteinExistence type="predicted"/>
<sequence>MFVLLNIFNLIYICLISTFHSSNFFFVKLLEAYAIFNPIVDVMPVIYLCSFFFFS</sequence>
<accession>A0A822ZSY8</accession>
<dbReference type="InterPro" id="IPR037270">
    <property type="entry name" value="PSII_PsbK_sf"/>
</dbReference>
<evidence type="ECO:0000256" key="9">
    <source>
        <dbReference type="SAM" id="Phobius"/>
    </source>
</evidence>
<reference evidence="10 11" key="1">
    <citation type="journal article" date="2020" name="Mol. Biol. Evol.">
        <title>Distinct Expression and Methylation Patterns for Genes with Different Fates following a Single Whole-Genome Duplication in Flowering Plants.</title>
        <authorList>
            <person name="Shi T."/>
            <person name="Rahmani R.S."/>
            <person name="Gugger P.F."/>
            <person name="Wang M."/>
            <person name="Li H."/>
            <person name="Zhang Y."/>
            <person name="Li Z."/>
            <person name="Wang Q."/>
            <person name="Van de Peer Y."/>
            <person name="Marchal K."/>
            <person name="Chen J."/>
        </authorList>
    </citation>
    <scope>NUCLEOTIDE SEQUENCE [LARGE SCALE GENOMIC DNA]</scope>
    <source>
        <tissue evidence="10">Leaf</tissue>
    </source>
</reference>
<name>A0A822ZSY8_NELNU</name>
<evidence type="ECO:0000256" key="1">
    <source>
        <dbReference type="ARBA" id="ARBA00004167"/>
    </source>
</evidence>
<dbReference type="EMBL" id="DUZY01000007">
    <property type="protein sequence ID" value="DAD44978.1"/>
    <property type="molecule type" value="Genomic_DNA"/>
</dbReference>
<comment type="caution">
    <text evidence="10">The sequence shown here is derived from an EMBL/GenBank/DDBJ whole genome shotgun (WGS) entry which is preliminary data.</text>
</comment>
<feature type="transmembrane region" description="Helical" evidence="9">
    <location>
        <begin position="32"/>
        <end position="54"/>
    </location>
</feature>
<keyword evidence="3" id="KW-0602">Photosynthesis</keyword>
<dbReference type="InterPro" id="IPR003687">
    <property type="entry name" value="PSII_PsbK"/>
</dbReference>
<evidence type="ECO:0000256" key="3">
    <source>
        <dbReference type="ARBA" id="ARBA00022531"/>
    </source>
</evidence>
<evidence type="ECO:0000256" key="4">
    <source>
        <dbReference type="ARBA" id="ARBA00022692"/>
    </source>
</evidence>
<dbReference type="PANTHER" id="PTHR35325">
    <property type="match status" value="1"/>
</dbReference>
<keyword evidence="8" id="KW-0604">Photosystem II</keyword>
<gene>
    <name evidence="10" type="ORF">HUJ06_003208</name>
</gene>
<evidence type="ECO:0000256" key="5">
    <source>
        <dbReference type="ARBA" id="ARBA00022989"/>
    </source>
</evidence>
<dbReference type="Pfam" id="PF02533">
    <property type="entry name" value="PsbK"/>
    <property type="match status" value="1"/>
</dbReference>
<comment type="subcellular location">
    <subcellularLocation>
        <location evidence="1">Membrane</location>
        <topology evidence="1">Single-pass membrane protein</topology>
    </subcellularLocation>
</comment>